<evidence type="ECO:0000256" key="5">
    <source>
        <dbReference type="SAM" id="Phobius"/>
    </source>
</evidence>
<feature type="transmembrane region" description="Helical" evidence="5">
    <location>
        <begin position="181"/>
        <end position="202"/>
    </location>
</feature>
<gene>
    <name evidence="7" type="ORF">Micbo1qcDRAFT_126125</name>
</gene>
<feature type="transmembrane region" description="Helical" evidence="5">
    <location>
        <begin position="149"/>
        <end position="169"/>
    </location>
</feature>
<feature type="transmembrane region" description="Helical" evidence="5">
    <location>
        <begin position="260"/>
        <end position="280"/>
    </location>
</feature>
<feature type="transmembrane region" description="Helical" evidence="5">
    <location>
        <begin position="326"/>
        <end position="344"/>
    </location>
</feature>
<evidence type="ECO:0000313" key="7">
    <source>
        <dbReference type="EMBL" id="KXJ86546.1"/>
    </source>
</evidence>
<dbReference type="EMBL" id="KQ964267">
    <property type="protein sequence ID" value="KXJ86546.1"/>
    <property type="molecule type" value="Genomic_DNA"/>
</dbReference>
<organism evidence="7 8">
    <name type="scientific">Microdochium bolleyi</name>
    <dbReference type="NCBI Taxonomy" id="196109"/>
    <lineage>
        <taxon>Eukaryota</taxon>
        <taxon>Fungi</taxon>
        <taxon>Dikarya</taxon>
        <taxon>Ascomycota</taxon>
        <taxon>Pezizomycotina</taxon>
        <taxon>Sordariomycetes</taxon>
        <taxon>Xylariomycetidae</taxon>
        <taxon>Xylariales</taxon>
        <taxon>Microdochiaceae</taxon>
        <taxon>Microdochium</taxon>
    </lineage>
</organism>
<dbReference type="OrthoDB" id="5384040at2759"/>
<dbReference type="InterPro" id="IPR007568">
    <property type="entry name" value="RTA1"/>
</dbReference>
<keyword evidence="3 5" id="KW-1133">Transmembrane helix</keyword>
<feature type="transmembrane region" description="Helical" evidence="5">
    <location>
        <begin position="121"/>
        <end position="142"/>
    </location>
</feature>
<feature type="transmembrane region" description="Helical" evidence="5">
    <location>
        <begin position="364"/>
        <end position="383"/>
    </location>
</feature>
<dbReference type="AlphaFoldDB" id="A0A136INN9"/>
<dbReference type="PANTHER" id="PTHR31465">
    <property type="entry name" value="PROTEIN RTA1-RELATED"/>
    <property type="match status" value="1"/>
</dbReference>
<evidence type="ECO:0000256" key="6">
    <source>
        <dbReference type="SAM" id="SignalP"/>
    </source>
</evidence>
<evidence type="ECO:0000256" key="1">
    <source>
        <dbReference type="ARBA" id="ARBA00004141"/>
    </source>
</evidence>
<dbReference type="GO" id="GO:0016020">
    <property type="term" value="C:membrane"/>
    <property type="evidence" value="ECO:0007669"/>
    <property type="project" value="UniProtKB-SubCell"/>
</dbReference>
<evidence type="ECO:0000256" key="2">
    <source>
        <dbReference type="ARBA" id="ARBA00022692"/>
    </source>
</evidence>
<feature type="signal peptide" evidence="6">
    <location>
        <begin position="1"/>
        <end position="18"/>
    </location>
</feature>
<keyword evidence="2 5" id="KW-0812">Transmembrane</keyword>
<feature type="chain" id="PRO_5007292890" evidence="6">
    <location>
        <begin position="19"/>
        <end position="460"/>
    </location>
</feature>
<dbReference type="InParanoid" id="A0A136INN9"/>
<dbReference type="Pfam" id="PF04479">
    <property type="entry name" value="RTA1"/>
    <property type="match status" value="1"/>
</dbReference>
<accession>A0A136INN9</accession>
<dbReference type="PANTHER" id="PTHR31465:SF15">
    <property type="entry name" value="LIPID TRANSPORTER ATNI-RELATED"/>
    <property type="match status" value="1"/>
</dbReference>
<protein>
    <submittedName>
        <fullName evidence="7">RTA1 like protein-domain-containing protein</fullName>
    </submittedName>
</protein>
<feature type="transmembrane region" description="Helical" evidence="5">
    <location>
        <begin position="214"/>
        <end position="240"/>
    </location>
</feature>
<reference evidence="8" key="1">
    <citation type="submission" date="2016-02" db="EMBL/GenBank/DDBJ databases">
        <title>Draft genome sequence of Microdochium bolleyi, a fungal endophyte of beachgrass.</title>
        <authorList>
            <consortium name="DOE Joint Genome Institute"/>
            <person name="David A.S."/>
            <person name="May G."/>
            <person name="Haridas S."/>
            <person name="Lim J."/>
            <person name="Wang M."/>
            <person name="Labutti K."/>
            <person name="Lipzen A."/>
            <person name="Barry K."/>
            <person name="Grigoriev I.V."/>
        </authorList>
    </citation>
    <scope>NUCLEOTIDE SEQUENCE [LARGE SCALE GENOMIC DNA]</scope>
    <source>
        <strain evidence="8">J235TASD1</strain>
    </source>
</reference>
<comment type="subcellular location">
    <subcellularLocation>
        <location evidence="1">Membrane</location>
        <topology evidence="1">Multi-pass membrane protein</topology>
    </subcellularLocation>
</comment>
<dbReference type="Proteomes" id="UP000070501">
    <property type="component" value="Unassembled WGS sequence"/>
</dbReference>
<evidence type="ECO:0000313" key="8">
    <source>
        <dbReference type="Proteomes" id="UP000070501"/>
    </source>
</evidence>
<keyword evidence="6" id="KW-0732">Signal</keyword>
<name>A0A136INN9_9PEZI</name>
<keyword evidence="4 5" id="KW-0472">Membrane</keyword>
<evidence type="ECO:0000256" key="4">
    <source>
        <dbReference type="ARBA" id="ARBA00023136"/>
    </source>
</evidence>
<sequence>MICTTLISLLALALGTSALPNGARREQQATPTTTIVLPRDTITIPSTAAPTPPPATTPTGTFYITSYITITGFTSPHATLPDKTIELVLPTCIQTIAPDPSDGYILPGECGALYNYRPSSAAAMVATVVFGLLTAAHVWLGFVQHRKGWTWVLVMACLWEFLGFASRVASTRAQNVVGLYLVMQIFILLAPLWINAFAYIVLGRLIHAYLPGHALLGIPAYVFSAVFVTLDVAAFVVQLVGGTMAGPTAPPEELAHAIHIYMGGIALQQFFIVVFVSLAARFQVEAARQRDDEKMGVKHLSLDTPGGSSSSSSSSISAGYLSSWRALLAALYFVLAMITLRIVYRLVEMSSGDPDNSLTRSETYLYVLEALPMALALLAFAVVHPARALSGPEADGMPGLFGVVWRKMKCCGRGGRGTQKDAEGRMLPPGVAFGGAAEMGHVKRRGTYERIGEAEAGRRV</sequence>
<keyword evidence="8" id="KW-1185">Reference proteome</keyword>
<proteinExistence type="predicted"/>
<dbReference type="STRING" id="196109.A0A136INN9"/>
<evidence type="ECO:0000256" key="3">
    <source>
        <dbReference type="ARBA" id="ARBA00022989"/>
    </source>
</evidence>